<dbReference type="Proteomes" id="UP000030889">
    <property type="component" value="Unassembled WGS sequence"/>
</dbReference>
<keyword evidence="4" id="KW-1185">Reference proteome</keyword>
<protein>
    <recommendedName>
        <fullName evidence="5">Holin</fullName>
    </recommendedName>
</protein>
<feature type="transmembrane region" description="Helical" evidence="2">
    <location>
        <begin position="83"/>
        <end position="103"/>
    </location>
</feature>
<accession>A0ABR4YJZ4</accession>
<sequence length="203" mass="22999">MTGCRPFPLRAVRGDRLFHFNYRYMNWDIIKTAVAAFFGACIATLQPVHNAMLLLLIFAACDILFGILAGLIAARERFSFKKFILAAGYLLVYLGIVVMVYAVGKYQDDTQEALYVVKVITYVFIYFYSSNILKNLHLLMPDNPVIRFLDYFIGLQFTRKVAWLEEFLKKEQQGAGADGTEDDAVPEGVGAPSDEADRREERG</sequence>
<evidence type="ECO:0000256" key="1">
    <source>
        <dbReference type="SAM" id="MobiDB-lite"/>
    </source>
</evidence>
<keyword evidence="2" id="KW-0472">Membrane</keyword>
<keyword evidence="2" id="KW-1133">Transmembrane helix</keyword>
<evidence type="ECO:0000313" key="4">
    <source>
        <dbReference type="Proteomes" id="UP000030889"/>
    </source>
</evidence>
<feature type="transmembrane region" description="Helical" evidence="2">
    <location>
        <begin position="24"/>
        <end position="45"/>
    </location>
</feature>
<reference evidence="3 4" key="1">
    <citation type="submission" date="2014-09" db="EMBL/GenBank/DDBJ databases">
        <title>Alistipes sp. 627, sp. nov., a novel member of the family Rikenellaceae isolated from human faeces.</title>
        <authorList>
            <person name="Shkoporov A.N."/>
            <person name="Chaplin A.V."/>
            <person name="Motuzova O.V."/>
            <person name="Kafarskaia L.I."/>
            <person name="Khokhlova E.V."/>
            <person name="Efimov B.A."/>
        </authorList>
    </citation>
    <scope>NUCLEOTIDE SEQUENCE [LARGE SCALE GENOMIC DNA]</scope>
    <source>
        <strain evidence="3 4">627</strain>
    </source>
</reference>
<evidence type="ECO:0000256" key="2">
    <source>
        <dbReference type="SAM" id="Phobius"/>
    </source>
</evidence>
<keyword evidence="2" id="KW-0812">Transmembrane</keyword>
<comment type="caution">
    <text evidence="3">The sequence shown here is derived from an EMBL/GenBank/DDBJ whole genome shotgun (WGS) entry which is preliminary data.</text>
</comment>
<gene>
    <name evidence="3" type="ORF">LG35_04560</name>
</gene>
<name>A0ABR4YJZ4_9BACT</name>
<evidence type="ECO:0008006" key="5">
    <source>
        <dbReference type="Google" id="ProtNLM"/>
    </source>
</evidence>
<feature type="region of interest" description="Disordered" evidence="1">
    <location>
        <begin position="173"/>
        <end position="203"/>
    </location>
</feature>
<dbReference type="EMBL" id="JRGF01000004">
    <property type="protein sequence ID" value="KHE42497.1"/>
    <property type="molecule type" value="Genomic_DNA"/>
</dbReference>
<evidence type="ECO:0000313" key="3">
    <source>
        <dbReference type="EMBL" id="KHE42497.1"/>
    </source>
</evidence>
<feature type="transmembrane region" description="Helical" evidence="2">
    <location>
        <begin position="115"/>
        <end position="133"/>
    </location>
</feature>
<feature type="transmembrane region" description="Helical" evidence="2">
    <location>
        <begin position="51"/>
        <end position="71"/>
    </location>
</feature>
<proteinExistence type="predicted"/>
<organism evidence="3 4">
    <name type="scientific">Alistipes inops</name>
    <dbReference type="NCBI Taxonomy" id="1501391"/>
    <lineage>
        <taxon>Bacteria</taxon>
        <taxon>Pseudomonadati</taxon>
        <taxon>Bacteroidota</taxon>
        <taxon>Bacteroidia</taxon>
        <taxon>Bacteroidales</taxon>
        <taxon>Rikenellaceae</taxon>
        <taxon>Alistipes</taxon>
    </lineage>
</organism>